<evidence type="ECO:0000256" key="1">
    <source>
        <dbReference type="SAM" id="MobiDB-lite"/>
    </source>
</evidence>
<evidence type="ECO:0000313" key="2">
    <source>
        <dbReference type="EMBL" id="TNM97441.1"/>
    </source>
</evidence>
<evidence type="ECO:0000313" key="3">
    <source>
        <dbReference type="Proteomes" id="UP000516260"/>
    </source>
</evidence>
<accession>A0A4Z2BZ36</accession>
<feature type="compositionally biased region" description="Basic and acidic residues" evidence="1">
    <location>
        <begin position="60"/>
        <end position="70"/>
    </location>
</feature>
<proteinExistence type="predicted"/>
<organism evidence="2 3">
    <name type="scientific">Takifugu bimaculatus</name>
    <dbReference type="NCBI Taxonomy" id="433685"/>
    <lineage>
        <taxon>Eukaryota</taxon>
        <taxon>Metazoa</taxon>
        <taxon>Chordata</taxon>
        <taxon>Craniata</taxon>
        <taxon>Vertebrata</taxon>
        <taxon>Euteleostomi</taxon>
        <taxon>Actinopterygii</taxon>
        <taxon>Neopterygii</taxon>
        <taxon>Teleostei</taxon>
        <taxon>Neoteleostei</taxon>
        <taxon>Acanthomorphata</taxon>
        <taxon>Eupercaria</taxon>
        <taxon>Tetraodontiformes</taxon>
        <taxon>Tetradontoidea</taxon>
        <taxon>Tetraodontidae</taxon>
        <taxon>Takifugu</taxon>
    </lineage>
</organism>
<protein>
    <submittedName>
        <fullName evidence="2">Uncharacterized protein</fullName>
    </submittedName>
</protein>
<feature type="region of interest" description="Disordered" evidence="1">
    <location>
        <begin position="31"/>
        <end position="104"/>
    </location>
</feature>
<comment type="caution">
    <text evidence="2">The sequence shown here is derived from an EMBL/GenBank/DDBJ whole genome shotgun (WGS) entry which is preliminary data.</text>
</comment>
<dbReference type="Proteomes" id="UP000516260">
    <property type="component" value="Chromosome 16"/>
</dbReference>
<dbReference type="AlphaFoldDB" id="A0A4Z2BZ36"/>
<keyword evidence="3" id="KW-1185">Reference proteome</keyword>
<sequence length="104" mass="11927">MGESTRPQIKTRYFLRYTPAWLHGARCGCQQQKGSTRIPSSQLQPNISPLLRPPALWTEPRTHRLPEAVAKRKPQSQDRAPSQAEESRRGRENGIMIMDDSQPY</sequence>
<gene>
    <name evidence="2" type="ORF">fugu_015597</name>
</gene>
<reference evidence="2 3" key="1">
    <citation type="submission" date="2019-04" db="EMBL/GenBank/DDBJ databases">
        <title>The sequence and de novo assembly of Takifugu bimaculatus genome using PacBio and Hi-C technologies.</title>
        <authorList>
            <person name="Xu P."/>
            <person name="Liu B."/>
            <person name="Zhou Z."/>
        </authorList>
    </citation>
    <scope>NUCLEOTIDE SEQUENCE [LARGE SCALE GENOMIC DNA]</scope>
    <source>
        <strain evidence="2">TB-2018</strain>
        <tissue evidence="2">Muscle</tissue>
    </source>
</reference>
<feature type="compositionally biased region" description="Polar residues" evidence="1">
    <location>
        <begin position="31"/>
        <end position="47"/>
    </location>
</feature>
<dbReference type="EMBL" id="SWLE01000008">
    <property type="protein sequence ID" value="TNM97441.1"/>
    <property type="molecule type" value="Genomic_DNA"/>
</dbReference>
<name>A0A4Z2BZ36_9TELE</name>